<feature type="transmembrane region" description="Helical" evidence="7">
    <location>
        <begin position="68"/>
        <end position="93"/>
    </location>
</feature>
<dbReference type="GO" id="GO:0016020">
    <property type="term" value="C:membrane"/>
    <property type="evidence" value="ECO:0007669"/>
    <property type="project" value="UniProtKB-SubCell"/>
</dbReference>
<feature type="transmembrane region" description="Helical" evidence="7">
    <location>
        <begin position="12"/>
        <end position="32"/>
    </location>
</feature>
<evidence type="ECO:0000313" key="9">
    <source>
        <dbReference type="Proteomes" id="UP001223520"/>
    </source>
</evidence>
<dbReference type="InterPro" id="IPR002549">
    <property type="entry name" value="AI-2E-like"/>
</dbReference>
<dbReference type="PANTHER" id="PTHR21716">
    <property type="entry name" value="TRANSMEMBRANE PROTEIN"/>
    <property type="match status" value="1"/>
</dbReference>
<keyword evidence="5 7" id="KW-0472">Membrane</keyword>
<dbReference type="Proteomes" id="UP001223520">
    <property type="component" value="Chromosome"/>
</dbReference>
<evidence type="ECO:0000313" key="8">
    <source>
        <dbReference type="EMBL" id="WGV28925.1"/>
    </source>
</evidence>
<dbReference type="AlphaFoldDB" id="A0AAJ6NYI1"/>
<evidence type="ECO:0000256" key="3">
    <source>
        <dbReference type="ARBA" id="ARBA00022692"/>
    </source>
</evidence>
<keyword evidence="4 7" id="KW-1133">Transmembrane helix</keyword>
<accession>A0AAJ6NYI1</accession>
<evidence type="ECO:0000256" key="6">
    <source>
        <dbReference type="SAM" id="MobiDB-lite"/>
    </source>
</evidence>
<keyword evidence="3 7" id="KW-0812">Transmembrane</keyword>
<dbReference type="GO" id="GO:0055085">
    <property type="term" value="P:transmembrane transport"/>
    <property type="evidence" value="ECO:0007669"/>
    <property type="project" value="TreeGrafter"/>
</dbReference>
<evidence type="ECO:0000256" key="2">
    <source>
        <dbReference type="ARBA" id="ARBA00009773"/>
    </source>
</evidence>
<feature type="transmembrane region" description="Helical" evidence="7">
    <location>
        <begin position="210"/>
        <end position="232"/>
    </location>
</feature>
<feature type="transmembrane region" description="Helical" evidence="7">
    <location>
        <begin position="38"/>
        <end position="56"/>
    </location>
</feature>
<evidence type="ECO:0000256" key="5">
    <source>
        <dbReference type="ARBA" id="ARBA00023136"/>
    </source>
</evidence>
<sequence length="368" mass="40945">MNLSLSQLLKWLIFTLLFPLIFLNGWLAFRFFAYFKPIVTIFVLATLLAFILNYPVKVLRHRGIKRGYAVGLVFISALMILVALGIILLPIVLEQLNEITKILPQWINSSNQKIKILDDWAISHGVKVNFSHIINQITERLPDELQNWADNLVGIIIEAIDSLSDALITIVFTFYLLLDGPRLWEGIFKKLPWSFAQHVSQSIQENFQNYLIGQVTLASLMGFSLTLVFLLFQIQFALIFGLGIGLCSLIPFGDIVSITIITLIIASHNFWLALKIVVIAVIIDQLIDQAIAPRLLGNLTGLRPIWVLTALLVGTYLGGLLGLVIAVPIAGFIKDIADGLDNFSPSGFSSKTVESKEAPEMLTKESTS</sequence>
<evidence type="ECO:0000256" key="4">
    <source>
        <dbReference type="ARBA" id="ARBA00022989"/>
    </source>
</evidence>
<keyword evidence="9" id="KW-1185">Reference proteome</keyword>
<feature type="compositionally biased region" description="Basic and acidic residues" evidence="6">
    <location>
        <begin position="353"/>
        <end position="368"/>
    </location>
</feature>
<evidence type="ECO:0000256" key="1">
    <source>
        <dbReference type="ARBA" id="ARBA00004141"/>
    </source>
</evidence>
<dbReference type="KEGG" id="hbq:QI031_26730"/>
<dbReference type="EMBL" id="CP124543">
    <property type="protein sequence ID" value="WGV28925.1"/>
    <property type="molecule type" value="Genomic_DNA"/>
</dbReference>
<protein>
    <submittedName>
        <fullName evidence="8">AI-2E family transporter</fullName>
    </submittedName>
</protein>
<gene>
    <name evidence="8" type="ORF">QI031_26730</name>
</gene>
<name>A0AAJ6NYI1_9CYAN</name>
<comment type="subcellular location">
    <subcellularLocation>
        <location evidence="1">Membrane</location>
        <topology evidence="1">Multi-pass membrane protein</topology>
    </subcellularLocation>
</comment>
<feature type="transmembrane region" description="Helical" evidence="7">
    <location>
        <begin position="238"/>
        <end position="265"/>
    </location>
</feature>
<proteinExistence type="inferred from homology"/>
<evidence type="ECO:0000256" key="7">
    <source>
        <dbReference type="SAM" id="Phobius"/>
    </source>
</evidence>
<organism evidence="8 9">
    <name type="scientific">Halotia branconii CENA392</name>
    <dbReference type="NCBI Taxonomy" id="1539056"/>
    <lineage>
        <taxon>Bacteria</taxon>
        <taxon>Bacillati</taxon>
        <taxon>Cyanobacteriota</taxon>
        <taxon>Cyanophyceae</taxon>
        <taxon>Nostocales</taxon>
        <taxon>Nodulariaceae</taxon>
        <taxon>Halotia</taxon>
    </lineage>
</organism>
<dbReference type="Pfam" id="PF01594">
    <property type="entry name" value="AI-2E_transport"/>
    <property type="match status" value="1"/>
</dbReference>
<feature type="transmembrane region" description="Helical" evidence="7">
    <location>
        <begin position="304"/>
        <end position="333"/>
    </location>
</feature>
<comment type="similarity">
    <text evidence="2">Belongs to the autoinducer-2 exporter (AI-2E) (TC 2.A.86) family.</text>
</comment>
<dbReference type="RefSeq" id="WP_281486131.1">
    <property type="nucleotide sequence ID" value="NZ_CP124543.1"/>
</dbReference>
<reference evidence="8 9" key="1">
    <citation type="journal article" date="2023" name="Limnol Oceanogr Lett">
        <title>Environmental adaptations by the intertidal Antarctic cyanobacterium Halotia branconii CENA392 as revealed using long-read genome sequencing.</title>
        <authorList>
            <person name="Dextro R.B."/>
            <person name="Delbaje E."/>
            <person name="Freitas P.N.N."/>
            <person name="Geraldes V."/>
            <person name="Pinto E."/>
            <person name="Long P.F."/>
            <person name="Fiore M.F."/>
        </authorList>
    </citation>
    <scope>NUCLEOTIDE SEQUENCE [LARGE SCALE GENOMIC DNA]</scope>
    <source>
        <strain evidence="8 9">CENA392</strain>
    </source>
</reference>
<feature type="region of interest" description="Disordered" evidence="6">
    <location>
        <begin position="349"/>
        <end position="368"/>
    </location>
</feature>
<dbReference type="PANTHER" id="PTHR21716:SF66">
    <property type="entry name" value="TRANSPORT PROTEIN SLL0063-RELATED"/>
    <property type="match status" value="1"/>
</dbReference>